<keyword evidence="3" id="KW-1185">Reference proteome</keyword>
<feature type="coiled-coil region" evidence="1">
    <location>
        <begin position="4"/>
        <end position="31"/>
    </location>
</feature>
<protein>
    <submittedName>
        <fullName evidence="2">Uncharacterized protein</fullName>
    </submittedName>
</protein>
<accession>A0A9N9MTH2</accession>
<keyword evidence="1" id="KW-0175">Coiled coil</keyword>
<organism evidence="2 3">
    <name type="scientific">Ceutorhynchus assimilis</name>
    <name type="common">cabbage seed weevil</name>
    <dbReference type="NCBI Taxonomy" id="467358"/>
    <lineage>
        <taxon>Eukaryota</taxon>
        <taxon>Metazoa</taxon>
        <taxon>Ecdysozoa</taxon>
        <taxon>Arthropoda</taxon>
        <taxon>Hexapoda</taxon>
        <taxon>Insecta</taxon>
        <taxon>Pterygota</taxon>
        <taxon>Neoptera</taxon>
        <taxon>Endopterygota</taxon>
        <taxon>Coleoptera</taxon>
        <taxon>Polyphaga</taxon>
        <taxon>Cucujiformia</taxon>
        <taxon>Curculionidae</taxon>
        <taxon>Ceutorhynchinae</taxon>
        <taxon>Ceutorhynchus</taxon>
    </lineage>
</organism>
<evidence type="ECO:0000313" key="3">
    <source>
        <dbReference type="Proteomes" id="UP001152799"/>
    </source>
</evidence>
<dbReference type="Proteomes" id="UP001152799">
    <property type="component" value="Chromosome 5"/>
</dbReference>
<name>A0A9N9MTH2_9CUCU</name>
<gene>
    <name evidence="2" type="ORF">CEUTPL_LOCUS9290</name>
</gene>
<proteinExistence type="predicted"/>
<dbReference type="AlphaFoldDB" id="A0A9N9MTH2"/>
<evidence type="ECO:0000313" key="2">
    <source>
        <dbReference type="EMBL" id="CAG9768767.1"/>
    </source>
</evidence>
<evidence type="ECO:0000256" key="1">
    <source>
        <dbReference type="SAM" id="Coils"/>
    </source>
</evidence>
<dbReference type="EMBL" id="OU892281">
    <property type="protein sequence ID" value="CAG9768767.1"/>
    <property type="molecule type" value="Genomic_DNA"/>
</dbReference>
<sequence>MESKKQLTEKINRLIQEKSYKESEIEALINDVRGREKVKQLNDFLNRAHVIRKIIDRMKEETGAQFEERFVNISKSLDYMKKLLSNLKLHFQEKVLEQLPTLPALEVQSCTSNNAKNKDNMKETFAEIDQLSQFFLKTLT</sequence>
<reference evidence="2" key="1">
    <citation type="submission" date="2022-01" db="EMBL/GenBank/DDBJ databases">
        <authorList>
            <person name="King R."/>
        </authorList>
    </citation>
    <scope>NUCLEOTIDE SEQUENCE</scope>
</reference>